<keyword evidence="1" id="KW-0732">Signal</keyword>
<geneLocation type="plasmid" evidence="2 3">
    <name>pB</name>
</geneLocation>
<evidence type="ECO:0000313" key="2">
    <source>
        <dbReference type="EMBL" id="USJ27800.1"/>
    </source>
</evidence>
<feature type="chain" id="PRO_5040249507" evidence="1">
    <location>
        <begin position="22"/>
        <end position="84"/>
    </location>
</feature>
<proteinExistence type="predicted"/>
<organism evidence="2 3">
    <name type="scientific">Ensifer adhaerens</name>
    <name type="common">Sinorhizobium morelense</name>
    <dbReference type="NCBI Taxonomy" id="106592"/>
    <lineage>
        <taxon>Bacteria</taxon>
        <taxon>Pseudomonadati</taxon>
        <taxon>Pseudomonadota</taxon>
        <taxon>Alphaproteobacteria</taxon>
        <taxon>Hyphomicrobiales</taxon>
        <taxon>Rhizobiaceae</taxon>
        <taxon>Sinorhizobium/Ensifer group</taxon>
        <taxon>Ensifer</taxon>
    </lineage>
</organism>
<dbReference type="Proteomes" id="UP001055460">
    <property type="component" value="Plasmid pB"/>
</dbReference>
<dbReference type="AlphaFoldDB" id="A0A9Q8YGN7"/>
<feature type="signal peptide" evidence="1">
    <location>
        <begin position="1"/>
        <end position="21"/>
    </location>
</feature>
<name>A0A9Q8YGN7_ENSAD</name>
<keyword evidence="2" id="KW-0614">Plasmid</keyword>
<dbReference type="RefSeq" id="WP_252161272.1">
    <property type="nucleotide sequence ID" value="NZ_CP098809.1"/>
</dbReference>
<accession>A0A9Q8YGN7</accession>
<protein>
    <submittedName>
        <fullName evidence="2">Uncharacterized protein</fullName>
    </submittedName>
</protein>
<evidence type="ECO:0000313" key="3">
    <source>
        <dbReference type="Proteomes" id="UP001055460"/>
    </source>
</evidence>
<sequence length="84" mass="9157">MLKTMLTAAALFVAATPPAFALSDIVCDQSNMSKLEKDVKSIKDEMKKDYANKELAMAKDALALNDSDKCKTHMSNAMKGNDPM</sequence>
<reference evidence="2" key="1">
    <citation type="submission" date="2022-06" db="EMBL/GenBank/DDBJ databases">
        <title>Physiological and biochemical characterization and genomic elucidation of a strain of the genus Ensifer adhaerens M8 that combines arsenic oxidation and chromium reduction.</title>
        <authorList>
            <person name="Li X."/>
            <person name="Yu c."/>
        </authorList>
    </citation>
    <scope>NUCLEOTIDE SEQUENCE</scope>
    <source>
        <strain evidence="2">M8</strain>
        <plasmid evidence="2">pB</plasmid>
    </source>
</reference>
<gene>
    <name evidence="2" type="ORF">NE863_28345</name>
</gene>
<dbReference type="EMBL" id="CP098809">
    <property type="protein sequence ID" value="USJ27800.1"/>
    <property type="molecule type" value="Genomic_DNA"/>
</dbReference>
<evidence type="ECO:0000256" key="1">
    <source>
        <dbReference type="SAM" id="SignalP"/>
    </source>
</evidence>